<evidence type="ECO:0000256" key="1">
    <source>
        <dbReference type="PROSITE-ProRule" id="PRU00047"/>
    </source>
</evidence>
<dbReference type="EMBL" id="JAUESC010000381">
    <property type="protein sequence ID" value="KAK0588950.1"/>
    <property type="molecule type" value="Genomic_DNA"/>
</dbReference>
<keyword evidence="1" id="KW-0862">Zinc</keyword>
<keyword evidence="1" id="KW-0863">Zinc-finger</keyword>
<dbReference type="Pfam" id="PF00098">
    <property type="entry name" value="zf-CCHC"/>
    <property type="match status" value="1"/>
</dbReference>
<name>A0AA39SF26_ACESA</name>
<dbReference type="AlphaFoldDB" id="A0AA39SF26"/>
<reference evidence="3" key="2">
    <citation type="submission" date="2023-06" db="EMBL/GenBank/DDBJ databases">
        <authorList>
            <person name="Swenson N.G."/>
            <person name="Wegrzyn J.L."/>
            <person name="Mcevoy S.L."/>
        </authorList>
    </citation>
    <scope>NUCLEOTIDE SEQUENCE</scope>
    <source>
        <strain evidence="3">NS2018</strain>
        <tissue evidence="3">Leaf</tissue>
    </source>
</reference>
<organism evidence="3 4">
    <name type="scientific">Acer saccharum</name>
    <name type="common">Sugar maple</name>
    <dbReference type="NCBI Taxonomy" id="4024"/>
    <lineage>
        <taxon>Eukaryota</taxon>
        <taxon>Viridiplantae</taxon>
        <taxon>Streptophyta</taxon>
        <taxon>Embryophyta</taxon>
        <taxon>Tracheophyta</taxon>
        <taxon>Spermatophyta</taxon>
        <taxon>Magnoliopsida</taxon>
        <taxon>eudicotyledons</taxon>
        <taxon>Gunneridae</taxon>
        <taxon>Pentapetalae</taxon>
        <taxon>rosids</taxon>
        <taxon>malvids</taxon>
        <taxon>Sapindales</taxon>
        <taxon>Sapindaceae</taxon>
        <taxon>Hippocastanoideae</taxon>
        <taxon>Acereae</taxon>
        <taxon>Acer</taxon>
    </lineage>
</organism>
<dbReference type="Pfam" id="PF14223">
    <property type="entry name" value="Retrotran_gag_2"/>
    <property type="match status" value="1"/>
</dbReference>
<dbReference type="Proteomes" id="UP001168877">
    <property type="component" value="Unassembled WGS sequence"/>
</dbReference>
<dbReference type="SMART" id="SM00343">
    <property type="entry name" value="ZnF_C2HC"/>
    <property type="match status" value="1"/>
</dbReference>
<accession>A0AA39SF26</accession>
<dbReference type="PANTHER" id="PTHR47592">
    <property type="entry name" value="PBF68 PROTEIN"/>
    <property type="match status" value="1"/>
</dbReference>
<comment type="caution">
    <text evidence="3">The sequence shown here is derived from an EMBL/GenBank/DDBJ whole genome shotgun (WGS) entry which is preliminary data.</text>
</comment>
<dbReference type="PROSITE" id="PS50158">
    <property type="entry name" value="ZF_CCHC"/>
    <property type="match status" value="1"/>
</dbReference>
<dbReference type="GO" id="GO:0008270">
    <property type="term" value="F:zinc ion binding"/>
    <property type="evidence" value="ECO:0007669"/>
    <property type="project" value="UniProtKB-KW"/>
</dbReference>
<gene>
    <name evidence="3" type="ORF">LWI29_007634</name>
</gene>
<dbReference type="GO" id="GO:0003676">
    <property type="term" value="F:nucleic acid binding"/>
    <property type="evidence" value="ECO:0007669"/>
    <property type="project" value="InterPro"/>
</dbReference>
<sequence>MCRGHILNTLSDSLYDLYNTMKSPKEIRNALEYTYKAEKEGTDKFLILKYFEFTVVDTKPILDQIHVLQIHVLQILVTKLRELKVEISESFQVGAIITKLPSSWNDYRKKLLHRKDDISLEELQKHLRIEEETRSRDQKNISQNSSKVNIVEGSKFKKNFKVNNNKKFKKYGNNQKFGNNLKFNGNCFNCGKKGHRISDCRLKKKKEEDTSNNANLVENQYEEIVVMVSKMQIGMIT</sequence>
<keyword evidence="4" id="KW-1185">Reference proteome</keyword>
<evidence type="ECO:0000259" key="2">
    <source>
        <dbReference type="PROSITE" id="PS50158"/>
    </source>
</evidence>
<dbReference type="InterPro" id="IPR036875">
    <property type="entry name" value="Znf_CCHC_sf"/>
</dbReference>
<keyword evidence="1" id="KW-0479">Metal-binding</keyword>
<proteinExistence type="predicted"/>
<dbReference type="SUPFAM" id="SSF57756">
    <property type="entry name" value="Retrovirus zinc finger-like domains"/>
    <property type="match status" value="1"/>
</dbReference>
<feature type="domain" description="CCHC-type" evidence="2">
    <location>
        <begin position="187"/>
        <end position="201"/>
    </location>
</feature>
<dbReference type="InterPro" id="IPR001878">
    <property type="entry name" value="Znf_CCHC"/>
</dbReference>
<evidence type="ECO:0000313" key="3">
    <source>
        <dbReference type="EMBL" id="KAK0588950.1"/>
    </source>
</evidence>
<dbReference type="PANTHER" id="PTHR47592:SF31">
    <property type="entry name" value="ZINC FINGER, CCHC-TYPE-RELATED"/>
    <property type="match status" value="1"/>
</dbReference>
<evidence type="ECO:0000313" key="4">
    <source>
        <dbReference type="Proteomes" id="UP001168877"/>
    </source>
</evidence>
<protein>
    <recommendedName>
        <fullName evidence="2">CCHC-type domain-containing protein</fullName>
    </recommendedName>
</protein>
<dbReference type="Gene3D" id="4.10.60.10">
    <property type="entry name" value="Zinc finger, CCHC-type"/>
    <property type="match status" value="1"/>
</dbReference>
<reference evidence="3" key="1">
    <citation type="journal article" date="2022" name="Plant J.">
        <title>Strategies of tolerance reflected in two North American maple genomes.</title>
        <authorList>
            <person name="McEvoy S.L."/>
            <person name="Sezen U.U."/>
            <person name="Trouern-Trend A."/>
            <person name="McMahon S.M."/>
            <person name="Schaberg P.G."/>
            <person name="Yang J."/>
            <person name="Wegrzyn J.L."/>
            <person name="Swenson N.G."/>
        </authorList>
    </citation>
    <scope>NUCLEOTIDE SEQUENCE</scope>
    <source>
        <strain evidence="3">NS2018</strain>
    </source>
</reference>